<keyword evidence="3" id="KW-1185">Reference proteome</keyword>
<proteinExistence type="predicted"/>
<dbReference type="Proteomes" id="UP000652761">
    <property type="component" value="Unassembled WGS sequence"/>
</dbReference>
<comment type="caution">
    <text evidence="2">The sequence shown here is derived from an EMBL/GenBank/DDBJ whole genome shotgun (WGS) entry which is preliminary data.</text>
</comment>
<sequence>VPYVPSLHYARPNPQRVDYEAPCSHSFLPKTFANSLPLALAYSPSKLRRRPGRPLPQDRPLSPTRRLRHAGGAEVLELARNASRRTGSRRLRNDEELSRLLSSVRSLLDSLHRYLIKIALSHFIDTTSMHSSMLPLPCIF</sequence>
<dbReference type="AlphaFoldDB" id="A0A843VPR3"/>
<feature type="non-terminal residue" evidence="2">
    <location>
        <position position="1"/>
    </location>
</feature>
<feature type="region of interest" description="Disordered" evidence="1">
    <location>
        <begin position="46"/>
        <end position="67"/>
    </location>
</feature>
<accession>A0A843VPR3</accession>
<evidence type="ECO:0000256" key="1">
    <source>
        <dbReference type="SAM" id="MobiDB-lite"/>
    </source>
</evidence>
<reference evidence="2" key="1">
    <citation type="submission" date="2017-07" db="EMBL/GenBank/DDBJ databases">
        <title>Taro Niue Genome Assembly and Annotation.</title>
        <authorList>
            <person name="Atibalentja N."/>
            <person name="Keating K."/>
            <person name="Fields C.J."/>
        </authorList>
    </citation>
    <scope>NUCLEOTIDE SEQUENCE</scope>
    <source>
        <strain evidence="2">Niue_2</strain>
        <tissue evidence="2">Leaf</tissue>
    </source>
</reference>
<organism evidence="2 3">
    <name type="scientific">Colocasia esculenta</name>
    <name type="common">Wild taro</name>
    <name type="synonym">Arum esculentum</name>
    <dbReference type="NCBI Taxonomy" id="4460"/>
    <lineage>
        <taxon>Eukaryota</taxon>
        <taxon>Viridiplantae</taxon>
        <taxon>Streptophyta</taxon>
        <taxon>Embryophyta</taxon>
        <taxon>Tracheophyta</taxon>
        <taxon>Spermatophyta</taxon>
        <taxon>Magnoliopsida</taxon>
        <taxon>Liliopsida</taxon>
        <taxon>Araceae</taxon>
        <taxon>Aroideae</taxon>
        <taxon>Colocasieae</taxon>
        <taxon>Colocasia</taxon>
    </lineage>
</organism>
<evidence type="ECO:0000313" key="3">
    <source>
        <dbReference type="Proteomes" id="UP000652761"/>
    </source>
</evidence>
<dbReference type="EMBL" id="NMUH01001641">
    <property type="protein sequence ID" value="MQL94163.1"/>
    <property type="molecule type" value="Genomic_DNA"/>
</dbReference>
<protein>
    <submittedName>
        <fullName evidence="2">Uncharacterized protein</fullName>
    </submittedName>
</protein>
<name>A0A843VPR3_COLES</name>
<evidence type="ECO:0000313" key="2">
    <source>
        <dbReference type="EMBL" id="MQL94163.1"/>
    </source>
</evidence>
<gene>
    <name evidence="2" type="ORF">Taro_026812</name>
</gene>
<feature type="non-terminal residue" evidence="2">
    <location>
        <position position="140"/>
    </location>
</feature>